<evidence type="ECO:0000256" key="4">
    <source>
        <dbReference type="SAM" id="MobiDB-lite"/>
    </source>
</evidence>
<evidence type="ECO:0000256" key="2">
    <source>
        <dbReference type="ARBA" id="ARBA00023125"/>
    </source>
</evidence>
<accession>A0A4Y9YR61</accession>
<dbReference type="SUPFAM" id="SSF46785">
    <property type="entry name" value="Winged helix' DNA-binding domain"/>
    <property type="match status" value="1"/>
</dbReference>
<feature type="compositionally biased region" description="Acidic residues" evidence="4">
    <location>
        <begin position="527"/>
        <end position="539"/>
    </location>
</feature>
<evidence type="ECO:0000256" key="1">
    <source>
        <dbReference type="ARBA" id="ARBA00005291"/>
    </source>
</evidence>
<dbReference type="PROSITE" id="PS50039">
    <property type="entry name" value="FORK_HEAD_3"/>
    <property type="match status" value="1"/>
</dbReference>
<dbReference type="Proteomes" id="UP000298390">
    <property type="component" value="Unassembled WGS sequence"/>
</dbReference>
<reference evidence="6 7" key="1">
    <citation type="submission" date="2019-01" db="EMBL/GenBank/DDBJ databases">
        <title>Genome sequencing of the rare red list fungi Fomitopsis rosea.</title>
        <authorList>
            <person name="Buettner E."/>
            <person name="Kellner H."/>
        </authorList>
    </citation>
    <scope>NUCLEOTIDE SEQUENCE [LARGE SCALE GENOMIC DNA]</scope>
    <source>
        <strain evidence="6 7">DSM 105464</strain>
    </source>
</reference>
<dbReference type="SMART" id="SM00339">
    <property type="entry name" value="FH"/>
    <property type="match status" value="1"/>
</dbReference>
<feature type="region of interest" description="Disordered" evidence="4">
    <location>
        <begin position="231"/>
        <end position="250"/>
    </location>
</feature>
<evidence type="ECO:0000256" key="3">
    <source>
        <dbReference type="PROSITE-ProRule" id="PRU00089"/>
    </source>
</evidence>
<dbReference type="SUPFAM" id="SSF54909">
    <property type="entry name" value="Dimeric alpha+beta barrel"/>
    <property type="match status" value="2"/>
</dbReference>
<feature type="region of interest" description="Disordered" evidence="4">
    <location>
        <begin position="331"/>
        <end position="378"/>
    </location>
</feature>
<keyword evidence="3" id="KW-0539">Nucleus</keyword>
<protein>
    <recommendedName>
        <fullName evidence="5">Fork-head domain-containing protein</fullName>
    </recommendedName>
</protein>
<organism evidence="6 7">
    <name type="scientific">Rhodofomes roseus</name>
    <dbReference type="NCBI Taxonomy" id="34475"/>
    <lineage>
        <taxon>Eukaryota</taxon>
        <taxon>Fungi</taxon>
        <taxon>Dikarya</taxon>
        <taxon>Basidiomycota</taxon>
        <taxon>Agaricomycotina</taxon>
        <taxon>Agaricomycetes</taxon>
        <taxon>Polyporales</taxon>
        <taxon>Rhodofomes</taxon>
    </lineage>
</organism>
<dbReference type="InterPro" id="IPR036388">
    <property type="entry name" value="WH-like_DNA-bd_sf"/>
</dbReference>
<feature type="compositionally biased region" description="Low complexity" evidence="4">
    <location>
        <begin position="403"/>
        <end position="426"/>
    </location>
</feature>
<dbReference type="InterPro" id="IPR011008">
    <property type="entry name" value="Dimeric_a/b-barrel"/>
</dbReference>
<dbReference type="FunFam" id="3.30.70.100:FF:000004">
    <property type="entry name" value="NIPSNAP family protein"/>
    <property type="match status" value="1"/>
</dbReference>
<feature type="domain" description="Fork-head" evidence="5">
    <location>
        <begin position="290"/>
        <end position="366"/>
    </location>
</feature>
<dbReference type="CDD" id="cd00059">
    <property type="entry name" value="FH_FOX"/>
    <property type="match status" value="1"/>
</dbReference>
<dbReference type="InterPro" id="IPR012577">
    <property type="entry name" value="NIPSNAP"/>
</dbReference>
<dbReference type="InterPro" id="IPR051557">
    <property type="entry name" value="NipSnap_domain"/>
</dbReference>
<dbReference type="GO" id="GO:0005739">
    <property type="term" value="C:mitochondrion"/>
    <property type="evidence" value="ECO:0007669"/>
    <property type="project" value="TreeGrafter"/>
</dbReference>
<feature type="DNA-binding region" description="Fork-head" evidence="3">
    <location>
        <begin position="290"/>
        <end position="366"/>
    </location>
</feature>
<feature type="compositionally biased region" description="Polar residues" evidence="4">
    <location>
        <begin position="562"/>
        <end position="578"/>
    </location>
</feature>
<feature type="compositionally biased region" description="Basic and acidic residues" evidence="4">
    <location>
        <begin position="618"/>
        <end position="627"/>
    </location>
</feature>
<dbReference type="PANTHER" id="PTHR21017">
    <property type="entry name" value="NIPSNAP-RELATED"/>
    <property type="match status" value="1"/>
</dbReference>
<dbReference type="STRING" id="34475.A0A4Y9YR61"/>
<dbReference type="PANTHER" id="PTHR21017:SF17">
    <property type="entry name" value="PROTEIN NIPSNAP"/>
    <property type="match status" value="1"/>
</dbReference>
<dbReference type="GO" id="GO:0000423">
    <property type="term" value="P:mitophagy"/>
    <property type="evidence" value="ECO:0007669"/>
    <property type="project" value="UniProtKB-ARBA"/>
</dbReference>
<name>A0A4Y9YR61_9APHY</name>
<feature type="region of interest" description="Disordered" evidence="4">
    <location>
        <begin position="390"/>
        <end position="627"/>
    </location>
</feature>
<dbReference type="GO" id="GO:0003700">
    <property type="term" value="F:DNA-binding transcription factor activity"/>
    <property type="evidence" value="ECO:0007669"/>
    <property type="project" value="InterPro"/>
</dbReference>
<feature type="compositionally biased region" description="Low complexity" evidence="4">
    <location>
        <begin position="464"/>
        <end position="479"/>
    </location>
</feature>
<comment type="similarity">
    <text evidence="1">Belongs to the NipSnap family.</text>
</comment>
<feature type="compositionally biased region" description="Pro residues" evidence="4">
    <location>
        <begin position="444"/>
        <end position="462"/>
    </location>
</feature>
<dbReference type="AlphaFoldDB" id="A0A4Y9YR61"/>
<feature type="compositionally biased region" description="Polar residues" evidence="4">
    <location>
        <begin position="512"/>
        <end position="521"/>
    </location>
</feature>
<gene>
    <name evidence="6" type="ORF">EVJ58_g2289</name>
</gene>
<dbReference type="InterPro" id="IPR001766">
    <property type="entry name" value="Fork_head_dom"/>
</dbReference>
<dbReference type="GO" id="GO:0005634">
    <property type="term" value="C:nucleus"/>
    <property type="evidence" value="ECO:0007669"/>
    <property type="project" value="UniProtKB-SubCell"/>
</dbReference>
<feature type="compositionally biased region" description="Low complexity" evidence="4">
    <location>
        <begin position="238"/>
        <end position="250"/>
    </location>
</feature>
<comment type="subcellular location">
    <subcellularLocation>
        <location evidence="3">Nucleus</location>
    </subcellularLocation>
</comment>
<dbReference type="Pfam" id="PF07978">
    <property type="entry name" value="NIPSNAP"/>
    <property type="match status" value="1"/>
</dbReference>
<comment type="caution">
    <text evidence="6">The sequence shown here is derived from an EMBL/GenBank/DDBJ whole genome shotgun (WGS) entry which is preliminary data.</text>
</comment>
<dbReference type="GO" id="GO:0043565">
    <property type="term" value="F:sequence-specific DNA binding"/>
    <property type="evidence" value="ECO:0007669"/>
    <property type="project" value="InterPro"/>
</dbReference>
<dbReference type="Gene3D" id="1.10.10.10">
    <property type="entry name" value="Winged helix-like DNA-binding domain superfamily/Winged helix DNA-binding domain"/>
    <property type="match status" value="1"/>
</dbReference>
<keyword evidence="2 3" id="KW-0238">DNA-binding</keyword>
<evidence type="ECO:0000259" key="5">
    <source>
        <dbReference type="PROSITE" id="PS50039"/>
    </source>
</evidence>
<dbReference type="InterPro" id="IPR036390">
    <property type="entry name" value="WH_DNA-bd_sf"/>
</dbReference>
<feature type="compositionally biased region" description="Basic and acidic residues" evidence="4">
    <location>
        <begin position="486"/>
        <end position="498"/>
    </location>
</feature>
<dbReference type="EMBL" id="SEKV01000083">
    <property type="protein sequence ID" value="TFY64924.1"/>
    <property type="molecule type" value="Genomic_DNA"/>
</dbReference>
<proteinExistence type="inferred from homology"/>
<evidence type="ECO:0000313" key="7">
    <source>
        <dbReference type="Proteomes" id="UP000298390"/>
    </source>
</evidence>
<dbReference type="Pfam" id="PF00250">
    <property type="entry name" value="Forkhead"/>
    <property type="match status" value="1"/>
</dbReference>
<dbReference type="Gene3D" id="3.30.70.100">
    <property type="match status" value="2"/>
</dbReference>
<evidence type="ECO:0000313" key="6">
    <source>
        <dbReference type="EMBL" id="TFY64924.1"/>
    </source>
</evidence>
<sequence>MSVSLNPTILFLVHKVKPDAVEEYRKAAEQYYSIIKDDPELHVKLTGSWETVLGEQDTFVHILEYENYKGYDMTTKKIRDSDYIKAYRKMLPHLVSRSSQLNQEFAILPTAPPHSEGGIFELRTYQLHPGTLLQWEHTWRKGIEARRKFVEPVGAWFSQVGRLHQVHHMWQYPDLQTRKETREKAWKLDGWAETVSKPPSPAGVRCMQPPMTSLNNLLNPESTYEYNRRVTQAHSNGSPASTTSSPPATISTERTVEENYYGQTNISITPHEPHPNCPDTLTCLPDTDGRPQHTLPVILRCAILGSPKRRLTIREIYAAMEKKYPYYKTAGPAWKRQPRPATDPGFGSYWTVNLDAPPGTKRPRKRGRANKDAPANNLPLETDALQAPLGHSAQTSLPPSVPPSHSHPSLPQSLSHASLPHPLSHHPIPPPLPHSTSAPSVTPSLPPQRPPSISPSAQPPTPHSATNSAPSSAQSSAPTSAPPFPKVREQTAESEYRLQDPPIATLRPVDSRSFNQGSTLRSAKYYDEDEDEDDMEWEEEGTRISDYDSAEDTPYQYDPRQKPSTSGSHPPHSLSSVSGRPALYGAFSSYASNPTHRSPETQPYKGPEPPPPPGYKGSDGHAYRGVR</sequence>